<sequence length="210" mass="23349">MKQINIEQYVVGMVQTNCYIAVNSITKEAVIIDPADQAELLEKKITEKGVKPVAILLTHGHFDHILAAEELAGSYKIPVYAHGDECEILKTPSLNLSTMSHREVKMEPDVILKDNQEIELAGFQIRVLHTPGHTKGSVCYYMEEEEVLFSGDTLFQQSVGRTDFPTGSSVEIVRSIKEKLAILPDSVQVYPGHEGITSIGHEKKFNPFIA</sequence>
<dbReference type="OrthoDB" id="9802248at2"/>
<feature type="domain" description="Metallo-beta-lactamase" evidence="5">
    <location>
        <begin position="15"/>
        <end position="193"/>
    </location>
</feature>
<dbReference type="PANTHER" id="PTHR46233">
    <property type="entry name" value="HYDROXYACYLGLUTATHIONE HYDROLASE GLOC"/>
    <property type="match status" value="1"/>
</dbReference>
<dbReference type="Pfam" id="PF00753">
    <property type="entry name" value="Lactamase_B"/>
    <property type="match status" value="1"/>
</dbReference>
<comment type="caution">
    <text evidence="6">The sequence shown here is derived from an EMBL/GenBank/DDBJ whole genome shotgun (WGS) entry which is preliminary data.</text>
</comment>
<keyword evidence="2" id="KW-0479">Metal-binding</keyword>
<organism evidence="6 7">
    <name type="scientific">Anaerosacchariphilus polymeriproducens</name>
    <dbReference type="NCBI Taxonomy" id="1812858"/>
    <lineage>
        <taxon>Bacteria</taxon>
        <taxon>Bacillati</taxon>
        <taxon>Bacillota</taxon>
        <taxon>Clostridia</taxon>
        <taxon>Lachnospirales</taxon>
        <taxon>Lachnospiraceae</taxon>
        <taxon>Anaerosacchariphilus</taxon>
    </lineage>
</organism>
<dbReference type="Gene3D" id="3.60.15.10">
    <property type="entry name" value="Ribonuclease Z/Hydroxyacylglutathione hydrolase-like"/>
    <property type="match status" value="1"/>
</dbReference>
<dbReference type="SMART" id="SM00849">
    <property type="entry name" value="Lactamase_B"/>
    <property type="match status" value="1"/>
</dbReference>
<dbReference type="CDD" id="cd06262">
    <property type="entry name" value="metallo-hydrolase-like_MBL-fold"/>
    <property type="match status" value="1"/>
</dbReference>
<evidence type="ECO:0000256" key="1">
    <source>
        <dbReference type="ARBA" id="ARBA00001947"/>
    </source>
</evidence>
<dbReference type="PANTHER" id="PTHR46233:SF3">
    <property type="entry name" value="HYDROXYACYLGLUTATHIONE HYDROLASE GLOC"/>
    <property type="match status" value="1"/>
</dbReference>
<protein>
    <submittedName>
        <fullName evidence="6">MBL fold metallo-hydrolase</fullName>
    </submittedName>
</protein>
<evidence type="ECO:0000256" key="3">
    <source>
        <dbReference type="ARBA" id="ARBA00022801"/>
    </source>
</evidence>
<dbReference type="InterPro" id="IPR051453">
    <property type="entry name" value="MBL_Glyoxalase_II"/>
</dbReference>
<gene>
    <name evidence="6" type="ORF">DWV06_06530</name>
</gene>
<dbReference type="InterPro" id="IPR001279">
    <property type="entry name" value="Metallo-B-lactamas"/>
</dbReference>
<comment type="cofactor">
    <cofactor evidence="1">
        <name>Zn(2+)</name>
        <dbReference type="ChEBI" id="CHEBI:29105"/>
    </cofactor>
</comment>
<dbReference type="SUPFAM" id="SSF56281">
    <property type="entry name" value="Metallo-hydrolase/oxidoreductase"/>
    <property type="match status" value="1"/>
</dbReference>
<dbReference type="RefSeq" id="WP_115481378.1">
    <property type="nucleotide sequence ID" value="NZ_QRCT01000016.1"/>
</dbReference>
<keyword evidence="7" id="KW-1185">Reference proteome</keyword>
<dbReference type="GO" id="GO:0016787">
    <property type="term" value="F:hydrolase activity"/>
    <property type="evidence" value="ECO:0007669"/>
    <property type="project" value="UniProtKB-KW"/>
</dbReference>
<keyword evidence="3 6" id="KW-0378">Hydrolase</keyword>
<evidence type="ECO:0000256" key="4">
    <source>
        <dbReference type="ARBA" id="ARBA00022833"/>
    </source>
</evidence>
<evidence type="ECO:0000313" key="7">
    <source>
        <dbReference type="Proteomes" id="UP000255036"/>
    </source>
</evidence>
<reference evidence="6 7" key="1">
    <citation type="submission" date="2018-07" db="EMBL/GenBank/DDBJ databases">
        <title>Anaerosacharophilus polymeroproducens gen. nov. sp. nov., an anaerobic bacterium isolated from salt field.</title>
        <authorList>
            <person name="Kim W."/>
            <person name="Yang S.-H."/>
            <person name="Oh J."/>
            <person name="Lee J.-H."/>
            <person name="Kwon K.K."/>
        </authorList>
    </citation>
    <scope>NUCLEOTIDE SEQUENCE [LARGE SCALE GENOMIC DNA]</scope>
    <source>
        <strain evidence="6 7">MCWD5</strain>
    </source>
</reference>
<dbReference type="GO" id="GO:0046872">
    <property type="term" value="F:metal ion binding"/>
    <property type="evidence" value="ECO:0007669"/>
    <property type="project" value="UniProtKB-KW"/>
</dbReference>
<dbReference type="AlphaFoldDB" id="A0A371AWI4"/>
<keyword evidence="4" id="KW-0862">Zinc</keyword>
<evidence type="ECO:0000259" key="5">
    <source>
        <dbReference type="SMART" id="SM00849"/>
    </source>
</evidence>
<accession>A0A371AWI4</accession>
<name>A0A371AWI4_9FIRM</name>
<dbReference type="EMBL" id="QRCT01000016">
    <property type="protein sequence ID" value="RDU23945.1"/>
    <property type="molecule type" value="Genomic_DNA"/>
</dbReference>
<dbReference type="InterPro" id="IPR036866">
    <property type="entry name" value="RibonucZ/Hydroxyglut_hydro"/>
</dbReference>
<proteinExistence type="predicted"/>
<evidence type="ECO:0000313" key="6">
    <source>
        <dbReference type="EMBL" id="RDU23945.1"/>
    </source>
</evidence>
<dbReference type="Proteomes" id="UP000255036">
    <property type="component" value="Unassembled WGS sequence"/>
</dbReference>
<evidence type="ECO:0000256" key="2">
    <source>
        <dbReference type="ARBA" id="ARBA00022723"/>
    </source>
</evidence>